<organism evidence="3 4">
    <name type="scientific">Thiohalophilus thiocyanatoxydans</name>
    <dbReference type="NCBI Taxonomy" id="381308"/>
    <lineage>
        <taxon>Bacteria</taxon>
        <taxon>Pseudomonadati</taxon>
        <taxon>Pseudomonadota</taxon>
        <taxon>Gammaproteobacteria</taxon>
        <taxon>Thiohalomonadales</taxon>
        <taxon>Thiohalophilaceae</taxon>
        <taxon>Thiohalophilus</taxon>
    </lineage>
</organism>
<keyword evidence="4" id="KW-1185">Reference proteome</keyword>
<dbReference type="PANTHER" id="PTHR40572">
    <property type="entry name" value="PROTEIN BAX"/>
    <property type="match status" value="1"/>
</dbReference>
<comment type="caution">
    <text evidence="3">The sequence shown here is derived from an EMBL/GenBank/DDBJ whole genome shotgun (WGS) entry which is preliminary data.</text>
</comment>
<dbReference type="InterPro" id="IPR002901">
    <property type="entry name" value="MGlyc_endo_b_GlcNAc-like_dom"/>
</dbReference>
<dbReference type="EMBL" id="SOQX01000007">
    <property type="protein sequence ID" value="TDX99537.1"/>
    <property type="molecule type" value="Genomic_DNA"/>
</dbReference>
<dbReference type="GO" id="GO:0004040">
    <property type="term" value="F:amidase activity"/>
    <property type="evidence" value="ECO:0007669"/>
    <property type="project" value="InterPro"/>
</dbReference>
<name>A0A4R8IH50_9GAMM</name>
<dbReference type="Gene3D" id="1.10.530.10">
    <property type="match status" value="1"/>
</dbReference>
<keyword evidence="1" id="KW-1133">Transmembrane helix</keyword>
<feature type="domain" description="Mannosyl-glycoprotein endo-beta-N-acetylglucosamidase-like" evidence="2">
    <location>
        <begin position="176"/>
        <end position="311"/>
    </location>
</feature>
<proteinExistence type="predicted"/>
<gene>
    <name evidence="3" type="ORF">EDC23_2321</name>
</gene>
<sequence>MKLLLKRLAEGTRAIGRRPLLARAIDALRRVLAYPGRLGAAIVARLPGGIAGRIRAIESRHPHLVGQAVVVGAGIGIVILAMARFSDDPMPVSPPADRALPDFRVIENTGERKAAFIEFLSPVVESENRRVLAQRDKLLALLDELEEGEQATPDEHAWLVKQAKRYRVKAKGDLQRARELATRIDIVPISLALSQAALESAWGTSRFAREGNNLFGQWCFTPGCGLVPLRRPEQATYEVQAFDTIAGSVRTYLRTLNSHPAFQPLRDIRAQARRAGRKPGGLAMAAGLIKYAAIGEKYVHHIRSVIRRNDLDRLDGAG</sequence>
<reference evidence="3 4" key="1">
    <citation type="submission" date="2019-03" db="EMBL/GenBank/DDBJ databases">
        <title>Genomic Encyclopedia of Type Strains, Phase IV (KMG-IV): sequencing the most valuable type-strain genomes for metagenomic binning, comparative biology and taxonomic classification.</title>
        <authorList>
            <person name="Goeker M."/>
        </authorList>
    </citation>
    <scope>NUCLEOTIDE SEQUENCE [LARGE SCALE GENOMIC DNA]</scope>
    <source>
        <strain evidence="3 4">DSM 16326</strain>
    </source>
</reference>
<dbReference type="Pfam" id="PF01832">
    <property type="entry name" value="Glucosaminidase"/>
    <property type="match status" value="1"/>
</dbReference>
<evidence type="ECO:0000313" key="3">
    <source>
        <dbReference type="EMBL" id="TDX99537.1"/>
    </source>
</evidence>
<dbReference type="AlphaFoldDB" id="A0A4R8IH50"/>
<protein>
    <submittedName>
        <fullName evidence="3">Bax protein</fullName>
    </submittedName>
</protein>
<dbReference type="Proteomes" id="UP000294914">
    <property type="component" value="Unassembled WGS sequence"/>
</dbReference>
<evidence type="ECO:0000256" key="1">
    <source>
        <dbReference type="SAM" id="Phobius"/>
    </source>
</evidence>
<keyword evidence="1" id="KW-0812">Transmembrane</keyword>
<evidence type="ECO:0000259" key="2">
    <source>
        <dbReference type="Pfam" id="PF01832"/>
    </source>
</evidence>
<dbReference type="OrthoDB" id="9788155at2"/>
<dbReference type="PANTHER" id="PTHR40572:SF1">
    <property type="entry name" value="PROTEIN BAX"/>
    <property type="match status" value="1"/>
</dbReference>
<dbReference type="RefSeq" id="WP_134084685.1">
    <property type="nucleotide sequence ID" value="NZ_SOQX01000007.1"/>
</dbReference>
<feature type="transmembrane region" description="Helical" evidence="1">
    <location>
        <begin position="64"/>
        <end position="85"/>
    </location>
</feature>
<accession>A0A4R8IH50</accession>
<keyword evidence="1" id="KW-0472">Membrane</keyword>
<dbReference type="InterPro" id="IPR053195">
    <property type="entry name" value="Bax-like"/>
</dbReference>
<evidence type="ECO:0000313" key="4">
    <source>
        <dbReference type="Proteomes" id="UP000294914"/>
    </source>
</evidence>